<dbReference type="PROSITE" id="PS00300">
    <property type="entry name" value="SRP54"/>
    <property type="match status" value="1"/>
</dbReference>
<dbReference type="InterPro" id="IPR000897">
    <property type="entry name" value="SRP54_GTPase_dom"/>
</dbReference>
<evidence type="ECO:0000313" key="5">
    <source>
        <dbReference type="EMBL" id="GIQ81578.1"/>
    </source>
</evidence>
<dbReference type="InterPro" id="IPR036891">
    <property type="entry name" value="Signal_recog_part_SRP54_M_sf"/>
</dbReference>
<evidence type="ECO:0000256" key="3">
    <source>
        <dbReference type="ARBA" id="ARBA00048157"/>
    </source>
</evidence>
<dbReference type="GO" id="GO:0008312">
    <property type="term" value="F:7S RNA binding"/>
    <property type="evidence" value="ECO:0007669"/>
    <property type="project" value="InterPro"/>
</dbReference>
<keyword evidence="2" id="KW-0342">GTP-binding</keyword>
<evidence type="ECO:0000313" key="6">
    <source>
        <dbReference type="Proteomes" id="UP000265618"/>
    </source>
</evidence>
<dbReference type="Gene3D" id="1.20.120.140">
    <property type="entry name" value="Signal recognition particle SRP54, nucleotide-binding domain"/>
    <property type="match status" value="1"/>
</dbReference>
<dbReference type="InterPro" id="IPR042101">
    <property type="entry name" value="SRP54_N_sf"/>
</dbReference>
<dbReference type="SUPFAM" id="SSF52540">
    <property type="entry name" value="P-loop containing nucleoside triphosphate hydrolases"/>
    <property type="match status" value="1"/>
</dbReference>
<dbReference type="GO" id="GO:0006616">
    <property type="term" value="P:SRP-dependent cotranslational protein targeting to membrane, translocation"/>
    <property type="evidence" value="ECO:0007669"/>
    <property type="project" value="TreeGrafter"/>
</dbReference>
<dbReference type="Gene3D" id="3.40.50.300">
    <property type="entry name" value="P-loop containing nucleotide triphosphate hydrolases"/>
    <property type="match status" value="1"/>
</dbReference>
<protein>
    <recommendedName>
        <fullName evidence="4">SRP54-type proteins GTP-binding domain-containing protein</fullName>
    </recommendedName>
</protein>
<evidence type="ECO:0000256" key="2">
    <source>
        <dbReference type="ARBA" id="ARBA00023134"/>
    </source>
</evidence>
<evidence type="ECO:0000256" key="1">
    <source>
        <dbReference type="ARBA" id="ARBA00022741"/>
    </source>
</evidence>
<dbReference type="AlphaFoldDB" id="A0A9K3CSE3"/>
<accession>A0A9K3CSE3</accession>
<organism evidence="5 6">
    <name type="scientific">Kipferlia bialata</name>
    <dbReference type="NCBI Taxonomy" id="797122"/>
    <lineage>
        <taxon>Eukaryota</taxon>
        <taxon>Metamonada</taxon>
        <taxon>Carpediemonas-like organisms</taxon>
        <taxon>Kipferlia</taxon>
    </lineage>
</organism>
<dbReference type="Pfam" id="PF00448">
    <property type="entry name" value="SRP54"/>
    <property type="match status" value="1"/>
</dbReference>
<dbReference type="SMART" id="SM00962">
    <property type="entry name" value="SRP54"/>
    <property type="match status" value="1"/>
</dbReference>
<comment type="caution">
    <text evidence="5">The sequence shown here is derived from an EMBL/GenBank/DDBJ whole genome shotgun (WGS) entry which is preliminary data.</text>
</comment>
<dbReference type="PANTHER" id="PTHR11564:SF5">
    <property type="entry name" value="SIGNAL RECOGNITION PARTICLE SUBUNIT SRP54"/>
    <property type="match status" value="1"/>
</dbReference>
<dbReference type="GO" id="GO:0030942">
    <property type="term" value="F:endoplasmic reticulum signal peptide binding"/>
    <property type="evidence" value="ECO:0007669"/>
    <property type="project" value="TreeGrafter"/>
</dbReference>
<reference evidence="5 6" key="1">
    <citation type="journal article" date="2018" name="PLoS ONE">
        <title>The draft genome of Kipferlia bialata reveals reductive genome evolution in fornicate parasites.</title>
        <authorList>
            <person name="Tanifuji G."/>
            <person name="Takabayashi S."/>
            <person name="Kume K."/>
            <person name="Takagi M."/>
            <person name="Nakayama T."/>
            <person name="Kamikawa R."/>
            <person name="Inagaki Y."/>
            <person name="Hashimoto T."/>
        </authorList>
    </citation>
    <scope>NUCLEOTIDE SEQUENCE [LARGE SCALE GENOMIC DNA]</scope>
    <source>
        <strain evidence="5">NY0173</strain>
    </source>
</reference>
<dbReference type="SUPFAM" id="SSF47446">
    <property type="entry name" value="Signal peptide-binding domain"/>
    <property type="match status" value="1"/>
</dbReference>
<dbReference type="GO" id="GO:0005829">
    <property type="term" value="C:cytosol"/>
    <property type="evidence" value="ECO:0007669"/>
    <property type="project" value="TreeGrafter"/>
</dbReference>
<dbReference type="GO" id="GO:0005786">
    <property type="term" value="C:signal recognition particle, endoplasmic reticulum targeting"/>
    <property type="evidence" value="ECO:0007669"/>
    <property type="project" value="TreeGrafter"/>
</dbReference>
<evidence type="ECO:0000259" key="4">
    <source>
        <dbReference type="PROSITE" id="PS00300"/>
    </source>
</evidence>
<dbReference type="InterPro" id="IPR022941">
    <property type="entry name" value="SRP54"/>
</dbReference>
<name>A0A9K3CSE3_9EUKA</name>
<sequence>MREHKFELIIVDTEGRHRQEETLFAQMEEISAAIQPDETIFTLDSTIGQSAMEQARAFKDRVSIGSVIITKLDGHAKGGGAISAVAATDAPITFIGTGEQFEAFEPFRAASFVSRLLGQGDISGLMDMMQPLASQPEVMKQQAESMERMLKGQFSYRDFKGQVQMLLSLGPLDKMMESIPGMAGMMKQGGQAALASMDMRKWTVIMDSMTEAELDNASLVNNAKVQERLALGAGVMLDDVEQLVTNSRTLAKAFEGMGQMMGGGGKGNNGMMQAMQQMMGGMGGGMPGMGGPGGMGGMDMGAAMKAMMGGMGGRGGGGRGMGGMNMSKMMQMAQQMQSSGMGSMMKRK</sequence>
<proteinExistence type="predicted"/>
<keyword evidence="1" id="KW-0547">Nucleotide-binding</keyword>
<dbReference type="EMBL" id="BDIP01000432">
    <property type="protein sequence ID" value="GIQ81578.1"/>
    <property type="molecule type" value="Genomic_DNA"/>
</dbReference>
<gene>
    <name evidence="5" type="ORF">KIPB_002557</name>
</gene>
<comment type="catalytic activity">
    <reaction evidence="3">
        <text>GTP + H2O = GDP + phosphate + H(+)</text>
        <dbReference type="Rhea" id="RHEA:19669"/>
        <dbReference type="ChEBI" id="CHEBI:15377"/>
        <dbReference type="ChEBI" id="CHEBI:15378"/>
        <dbReference type="ChEBI" id="CHEBI:37565"/>
        <dbReference type="ChEBI" id="CHEBI:43474"/>
        <dbReference type="ChEBI" id="CHEBI:58189"/>
        <dbReference type="EC" id="3.6.5.4"/>
    </reaction>
    <physiologicalReaction direction="left-to-right" evidence="3">
        <dbReference type="Rhea" id="RHEA:19670"/>
    </physiologicalReaction>
</comment>
<dbReference type="InterPro" id="IPR027417">
    <property type="entry name" value="P-loop_NTPase"/>
</dbReference>
<dbReference type="Proteomes" id="UP000265618">
    <property type="component" value="Unassembled WGS sequence"/>
</dbReference>
<dbReference type="GO" id="GO:0005525">
    <property type="term" value="F:GTP binding"/>
    <property type="evidence" value="ECO:0007669"/>
    <property type="project" value="UniProtKB-KW"/>
</dbReference>
<dbReference type="Pfam" id="PF02978">
    <property type="entry name" value="SRP_SPB"/>
    <property type="match status" value="1"/>
</dbReference>
<keyword evidence="6" id="KW-1185">Reference proteome</keyword>
<feature type="domain" description="SRP54-type proteins GTP-binding" evidence="4">
    <location>
        <begin position="91"/>
        <end position="104"/>
    </location>
</feature>
<dbReference type="GO" id="GO:0003924">
    <property type="term" value="F:GTPase activity"/>
    <property type="evidence" value="ECO:0007669"/>
    <property type="project" value="InterPro"/>
</dbReference>
<dbReference type="OrthoDB" id="10250817at2759"/>
<dbReference type="Gene3D" id="1.10.260.30">
    <property type="entry name" value="Signal recognition particle, SRP54 subunit, M-domain"/>
    <property type="match status" value="1"/>
</dbReference>
<dbReference type="InterPro" id="IPR004125">
    <property type="entry name" value="Signal_recog_particle_SRP54_M"/>
</dbReference>
<dbReference type="PANTHER" id="PTHR11564">
    <property type="entry name" value="SIGNAL RECOGNITION PARTICLE 54K PROTEIN SRP54"/>
    <property type="match status" value="1"/>
</dbReference>